<keyword evidence="2" id="KW-1185">Reference proteome</keyword>
<dbReference type="RefSeq" id="WP_240257171.1">
    <property type="nucleotide sequence ID" value="NZ_JAKTTI010000037.1"/>
</dbReference>
<dbReference type="SUPFAM" id="SSF53335">
    <property type="entry name" value="S-adenosyl-L-methionine-dependent methyltransferases"/>
    <property type="match status" value="1"/>
</dbReference>
<evidence type="ECO:0000313" key="2">
    <source>
        <dbReference type="Proteomes" id="UP001431131"/>
    </source>
</evidence>
<keyword evidence="1" id="KW-0489">Methyltransferase</keyword>
<dbReference type="GO" id="GO:0032259">
    <property type="term" value="P:methylation"/>
    <property type="evidence" value="ECO:0007669"/>
    <property type="project" value="UniProtKB-KW"/>
</dbReference>
<protein>
    <submittedName>
        <fullName evidence="1">Class I SAM-dependent methyltransferase</fullName>
    </submittedName>
</protein>
<gene>
    <name evidence="1" type="ORF">MJG50_18105</name>
</gene>
<accession>A0AAW5ECS4</accession>
<keyword evidence="1" id="KW-0808">Transferase</keyword>
<sequence length="395" mass="45547">MVNTHYKDNVKLIAQELQEGKITYEFAGGTALSIQGVTIREKQEIHVHFQWDQFDMLLQFYHSYDPIITEKNENEAEFQFMRDQLTIIFSCHYNKSLKTDPYRILKRVDDDEVWCRSLYSYIFNGNNQYAEKVHQYLFEKQQEINNNNEFAWNQNNYQALLNRYGLPREAAAKVKQNPIWKLHPFNKYLGDIQGKKIVHLMGSNGIKGVAMALLGADVSIVDFSMENQRFAHEVASEAGVDIQYNVSDVLSLDVNLLGVNNDIVLMELGVLHYYIDLKPLAELISKLLKDNGMFILHEFHPISTKLITSTGKKHKVTGDYFDPTIKTKDVAFTKHMSSEIQQELSKVFQRYWTLGEIITALAAEGLFVKILEEEPNHKVHDIGLPKTFTICAVKS</sequence>
<dbReference type="GO" id="GO:0008168">
    <property type="term" value="F:methyltransferase activity"/>
    <property type="evidence" value="ECO:0007669"/>
    <property type="project" value="UniProtKB-KW"/>
</dbReference>
<dbReference type="EMBL" id="JAKTTI010000037">
    <property type="protein sequence ID" value="MCH1627251.1"/>
    <property type="molecule type" value="Genomic_DNA"/>
</dbReference>
<evidence type="ECO:0000313" key="1">
    <source>
        <dbReference type="EMBL" id="MCH1627251.1"/>
    </source>
</evidence>
<dbReference type="AlphaFoldDB" id="A0AAW5ECS4"/>
<dbReference type="Gene3D" id="3.40.50.150">
    <property type="entry name" value="Vaccinia Virus protein VP39"/>
    <property type="match status" value="1"/>
</dbReference>
<dbReference type="InterPro" id="IPR029063">
    <property type="entry name" value="SAM-dependent_MTases_sf"/>
</dbReference>
<proteinExistence type="predicted"/>
<name>A0AAW5ECS4_9BACI</name>
<comment type="caution">
    <text evidence="1">The sequence shown here is derived from an EMBL/GenBank/DDBJ whole genome shotgun (WGS) entry which is preliminary data.</text>
</comment>
<organism evidence="1 2">
    <name type="scientific">Fredinandcohnia quinoae</name>
    <dbReference type="NCBI Taxonomy" id="2918902"/>
    <lineage>
        <taxon>Bacteria</taxon>
        <taxon>Bacillati</taxon>
        <taxon>Bacillota</taxon>
        <taxon>Bacilli</taxon>
        <taxon>Bacillales</taxon>
        <taxon>Bacillaceae</taxon>
        <taxon>Fredinandcohnia</taxon>
    </lineage>
</organism>
<reference evidence="1" key="1">
    <citation type="submission" date="2022-02" db="EMBL/GenBank/DDBJ databases">
        <title>Fredinandcohnia quinoae sp. nov. isolated from Chenopodium quinoa seeds.</title>
        <authorList>
            <person name="Saati-Santamaria Z."/>
            <person name="Flores-Felix J.D."/>
            <person name="Igual J.M."/>
            <person name="Velazquez E."/>
            <person name="Garcia-Fraile P."/>
            <person name="Martinez-Molina E."/>
        </authorList>
    </citation>
    <scope>NUCLEOTIDE SEQUENCE</scope>
    <source>
        <strain evidence="1">SECRCQ15</strain>
    </source>
</reference>
<dbReference type="Proteomes" id="UP001431131">
    <property type="component" value="Unassembled WGS sequence"/>
</dbReference>